<dbReference type="RefSeq" id="WP_350331669.1">
    <property type="nucleotide sequence ID" value="NZ_CP054719.1"/>
</dbReference>
<dbReference type="InterPro" id="IPR028081">
    <property type="entry name" value="Leu-bd"/>
</dbReference>
<dbReference type="PANTHER" id="PTHR30483:SF6">
    <property type="entry name" value="PERIPLASMIC BINDING PROTEIN OF ABC TRANSPORTER FOR NATURAL AMINO ACIDS"/>
    <property type="match status" value="1"/>
</dbReference>
<feature type="domain" description="Leucine-binding protein" evidence="4">
    <location>
        <begin position="40"/>
        <end position="356"/>
    </location>
</feature>
<evidence type="ECO:0000313" key="6">
    <source>
        <dbReference type="Proteomes" id="UP000594001"/>
    </source>
</evidence>
<dbReference type="Gene3D" id="3.40.50.2300">
    <property type="match status" value="2"/>
</dbReference>
<evidence type="ECO:0000256" key="1">
    <source>
        <dbReference type="ARBA" id="ARBA00010062"/>
    </source>
</evidence>
<keyword evidence="3" id="KW-0029">Amino-acid transport</keyword>
<dbReference type="Pfam" id="PF13458">
    <property type="entry name" value="Peripla_BP_6"/>
    <property type="match status" value="1"/>
</dbReference>
<keyword evidence="2" id="KW-0732">Signal</keyword>
<dbReference type="Proteomes" id="UP000594001">
    <property type="component" value="Chromosome"/>
</dbReference>
<dbReference type="InterPro" id="IPR051010">
    <property type="entry name" value="BCAA_transport"/>
</dbReference>
<evidence type="ECO:0000256" key="2">
    <source>
        <dbReference type="ARBA" id="ARBA00022729"/>
    </source>
</evidence>
<dbReference type="EMBL" id="CP054719">
    <property type="protein sequence ID" value="QOL20114.1"/>
    <property type="molecule type" value="Genomic_DNA"/>
</dbReference>
<dbReference type="InterPro" id="IPR028082">
    <property type="entry name" value="Peripla_BP_I"/>
</dbReference>
<sequence>MHIFQSIRFGLRFYILSLIVLFFNGCSSEPKQPPRPDTREVNVVVLLPLSGQYAHIGDSYLKAIELALFEFADLNLKAQVLDTKGTFEGALETLKHVKDADVVLGPVMSTAVDAVSMWALKRKIPVISLTNNFTKAQPGVFVFGIPPQSEIEAMVGSAVKNRMERFTAILPSGAFGATMRESLEKTIQAYGASLVDVFFYSPNMDELPSIIKQMQKKTVAGIFVLSGGKELFTISEAIKSAKISGRILGTQQWKASDVIHWRNLSESWYTSGYSAQKQIFENRYFSLYNKEPDVSAYLAYDAMAMLSKLHKLSYDAPFSMTALTSPMGFVGLQGSFSLQKDGSVKRKIAIMEIKDGASQMRELVEGK</sequence>
<comment type="similarity">
    <text evidence="1">Belongs to the leucine-binding protein family.</text>
</comment>
<evidence type="ECO:0000256" key="3">
    <source>
        <dbReference type="ARBA" id="ARBA00022970"/>
    </source>
</evidence>
<reference evidence="5 6" key="1">
    <citation type="submission" date="2020-06" db="EMBL/GenBank/DDBJ databases">
        <title>The endosymbiont of the kinetoplastid Bodo saltans is a Paracaedibacter-like alpha-proteobacterium possessing a putative toxin-antitoxin system.</title>
        <authorList>
            <person name="Midha S."/>
            <person name="Rigden D.J."/>
            <person name="Siozios S."/>
            <person name="Hurst G.D.D."/>
            <person name="Jackson A.P."/>
        </authorList>
    </citation>
    <scope>NUCLEOTIDE SEQUENCE [LARGE SCALE GENOMIC DNA]</scope>
    <source>
        <strain evidence="5">Lake Konstanz</strain>
    </source>
</reference>
<keyword evidence="6" id="KW-1185">Reference proteome</keyword>
<gene>
    <name evidence="5" type="primary">lpoA</name>
    <name evidence="5" type="ORF">CPBP_00894</name>
</gene>
<keyword evidence="3" id="KW-0813">Transport</keyword>
<evidence type="ECO:0000313" key="5">
    <source>
        <dbReference type="EMBL" id="QOL20114.1"/>
    </source>
</evidence>
<dbReference type="AlphaFoldDB" id="A0A7L9RU48"/>
<evidence type="ECO:0000259" key="4">
    <source>
        <dbReference type="Pfam" id="PF13458"/>
    </source>
</evidence>
<dbReference type="GO" id="GO:0006865">
    <property type="term" value="P:amino acid transport"/>
    <property type="evidence" value="ECO:0007669"/>
    <property type="project" value="UniProtKB-KW"/>
</dbReference>
<organism evidence="5 6">
    <name type="scientific">Candidatus Bodocaedibacter vickermanii</name>
    <dbReference type="NCBI Taxonomy" id="2741701"/>
    <lineage>
        <taxon>Bacteria</taxon>
        <taxon>Pseudomonadati</taxon>
        <taxon>Pseudomonadota</taxon>
        <taxon>Alphaproteobacteria</taxon>
        <taxon>Holosporales</taxon>
        <taxon>Candidatus Paracaedibacteraceae</taxon>
        <taxon>Candidatus Bodocaedibacter</taxon>
    </lineage>
</organism>
<dbReference type="KEGG" id="pbal:CPBP_00894"/>
<name>A0A7L9RU48_9PROT</name>
<protein>
    <submittedName>
        <fullName evidence="5">Penicillin-binding protein activator LpoA</fullName>
    </submittedName>
</protein>
<dbReference type="PANTHER" id="PTHR30483">
    <property type="entry name" value="LEUCINE-SPECIFIC-BINDING PROTEIN"/>
    <property type="match status" value="1"/>
</dbReference>
<accession>A0A7L9RU48</accession>
<dbReference type="SUPFAM" id="SSF53822">
    <property type="entry name" value="Periplasmic binding protein-like I"/>
    <property type="match status" value="1"/>
</dbReference>
<dbReference type="CDD" id="cd06339">
    <property type="entry name" value="PBP1_YraM_LppC_lipoprotein-like"/>
    <property type="match status" value="1"/>
</dbReference>
<proteinExistence type="inferred from homology"/>